<name>Q30YN4_OLEA2</name>
<gene>
    <name evidence="2" type="ordered locus">Dde_2415</name>
</gene>
<sequence>MLRQSPPAFFTVKKTTPETKTDRGYLAGHCRQAFCYYRVMNSALFSAPNMQALAATCRPAAQWLSHMSPDISPLLAAMGKNSHGMTDLQLPDGRYLFDAAPPAVCYGKWIPDSAHRKDSGPAADRHNLARSATVVIGCNVGYGLVHLIDNTPDTHKILLLEPDAAMLALCLSQSDFSPFIRSGKLTVLPPDRTVVHDIIRRLDVQYLFGSIHLRADLPSQQISPLYAEWANIVHGMMDSFGLEMLTLRKVQDTMVSNELANFRTALRNGSLNPLENMLRGLPALIVGAGPSLESNGPVIAPHTADAVITTSLQALPACRKAGIKPHFCLAIDWGEVMTAVYNRLDNEWAADIPLIYSTKTRHEVVARYPGPALPLWTVGGLATFIGGSGDLVLEAGSNVNVAIVRLLYWAGVRRFTLLGQDLGWKGDRSHASGHHATMLRSHQAARDIDGNPIRTDNKFLAAARELEQDFRIHTDIEAYNIYGGGLPIHGAANITAQDALDNNLLQARGASLDKLRLALQQAMIPCNQPAWEPREEQWRSSLRHVQRRLEKLLRKAARNHDDITATLRQVHAFLRQDPLYLPYLYNEIMDIAGMGLGRLRYGPADLKAFKDIVRRVLHKVRHMDSVLCTPAHDSCVPVSAASSASGGSVRPQAQTL</sequence>
<evidence type="ECO:0000259" key="1">
    <source>
        <dbReference type="Pfam" id="PF01973"/>
    </source>
</evidence>
<reference evidence="2 3" key="1">
    <citation type="journal article" date="2011" name="J. Bacteriol.">
        <title>Complete genome sequence and updated annotation of Desulfovibrio alaskensis G20.</title>
        <authorList>
            <person name="Hauser L.J."/>
            <person name="Land M.L."/>
            <person name="Brown S.D."/>
            <person name="Larimer F."/>
            <person name="Keller K.L."/>
            <person name="Rapp-Giles B.J."/>
            <person name="Price M.N."/>
            <person name="Lin M."/>
            <person name="Bruce D.C."/>
            <person name="Detter J.C."/>
            <person name="Tapia R."/>
            <person name="Han C.S."/>
            <person name="Goodwin L.A."/>
            <person name="Cheng J.F."/>
            <person name="Pitluck S."/>
            <person name="Copeland A."/>
            <person name="Lucas S."/>
            <person name="Nolan M."/>
            <person name="Lapidus A.L."/>
            <person name="Palumbo A.V."/>
            <person name="Wall J.D."/>
        </authorList>
    </citation>
    <scope>NUCLEOTIDE SEQUENCE [LARGE SCALE GENOMIC DNA]</scope>
    <source>
        <strain evidence="3">ATCC BAA 1058 / DSM 17464 / G20</strain>
    </source>
</reference>
<feature type="domain" description="6-hydroxymethylpterin diphosphokinase MptE-like" evidence="1">
    <location>
        <begin position="257"/>
        <end position="426"/>
    </location>
</feature>
<dbReference type="PANTHER" id="PTHR41786">
    <property type="entry name" value="MOTILITY ACCESSORY FACTOR MAF"/>
    <property type="match status" value="1"/>
</dbReference>
<evidence type="ECO:0000313" key="2">
    <source>
        <dbReference type="EMBL" id="ABB39212.1"/>
    </source>
</evidence>
<dbReference type="KEGG" id="dde:Dde_2415"/>
<keyword evidence="3" id="KW-1185">Reference proteome</keyword>
<proteinExistence type="predicted"/>
<dbReference type="Pfam" id="PF01973">
    <property type="entry name" value="MptE-like"/>
    <property type="match status" value="1"/>
</dbReference>
<dbReference type="STRING" id="207559.Dde_2415"/>
<evidence type="ECO:0000313" key="3">
    <source>
        <dbReference type="Proteomes" id="UP000002710"/>
    </source>
</evidence>
<organism evidence="2 3">
    <name type="scientific">Oleidesulfovibrio alaskensis (strain ATCC BAA-1058 / DSM 17464 / G20)</name>
    <name type="common">Desulfovibrio alaskensis</name>
    <dbReference type="NCBI Taxonomy" id="207559"/>
    <lineage>
        <taxon>Bacteria</taxon>
        <taxon>Pseudomonadati</taxon>
        <taxon>Thermodesulfobacteriota</taxon>
        <taxon>Desulfovibrionia</taxon>
        <taxon>Desulfovibrionales</taxon>
        <taxon>Desulfovibrionaceae</taxon>
        <taxon>Oleidesulfovibrio</taxon>
    </lineage>
</organism>
<dbReference type="Proteomes" id="UP000002710">
    <property type="component" value="Chromosome"/>
</dbReference>
<dbReference type="InterPro" id="IPR002826">
    <property type="entry name" value="MptE-like"/>
</dbReference>
<accession>Q30YN4</accession>
<protein>
    <recommendedName>
        <fullName evidence="1">6-hydroxymethylpterin diphosphokinase MptE-like domain-containing protein</fullName>
    </recommendedName>
</protein>
<dbReference type="eggNOG" id="COG2604">
    <property type="taxonomic scope" value="Bacteria"/>
</dbReference>
<dbReference type="PANTHER" id="PTHR41786:SF1">
    <property type="entry name" value="6-HYDROXYMETHYLPTERIN DIPHOSPHOKINASE MPTE-LIKE DOMAIN-CONTAINING PROTEIN"/>
    <property type="match status" value="1"/>
</dbReference>
<dbReference type="AlphaFoldDB" id="Q30YN4"/>
<dbReference type="EMBL" id="CP000112">
    <property type="protein sequence ID" value="ABB39212.1"/>
    <property type="molecule type" value="Genomic_DNA"/>
</dbReference>
<dbReference type="HOGENOM" id="CLU_437913_0_0_7"/>